<dbReference type="EMBL" id="BQNB010015979">
    <property type="protein sequence ID" value="GJT46368.1"/>
    <property type="molecule type" value="Genomic_DNA"/>
</dbReference>
<dbReference type="Proteomes" id="UP001151760">
    <property type="component" value="Unassembled WGS sequence"/>
</dbReference>
<organism evidence="3 4">
    <name type="scientific">Tanacetum coccineum</name>
    <dbReference type="NCBI Taxonomy" id="301880"/>
    <lineage>
        <taxon>Eukaryota</taxon>
        <taxon>Viridiplantae</taxon>
        <taxon>Streptophyta</taxon>
        <taxon>Embryophyta</taxon>
        <taxon>Tracheophyta</taxon>
        <taxon>Spermatophyta</taxon>
        <taxon>Magnoliopsida</taxon>
        <taxon>eudicotyledons</taxon>
        <taxon>Gunneridae</taxon>
        <taxon>Pentapetalae</taxon>
        <taxon>asterids</taxon>
        <taxon>campanulids</taxon>
        <taxon>Asterales</taxon>
        <taxon>Asteraceae</taxon>
        <taxon>Asteroideae</taxon>
        <taxon>Anthemideae</taxon>
        <taxon>Anthemidinae</taxon>
        <taxon>Tanacetum</taxon>
    </lineage>
</organism>
<reference evidence="3" key="2">
    <citation type="submission" date="2022-01" db="EMBL/GenBank/DDBJ databases">
        <authorList>
            <person name="Yamashiro T."/>
            <person name="Shiraishi A."/>
            <person name="Satake H."/>
            <person name="Nakayama K."/>
        </authorList>
    </citation>
    <scope>NUCLEOTIDE SEQUENCE</scope>
</reference>
<gene>
    <name evidence="3" type="ORF">Tco_0955083</name>
</gene>
<keyword evidence="2" id="KW-0472">Membrane</keyword>
<dbReference type="SUPFAM" id="SSF51182">
    <property type="entry name" value="RmlC-like cupins"/>
    <property type="match status" value="1"/>
</dbReference>
<feature type="compositionally biased region" description="Basic and acidic residues" evidence="1">
    <location>
        <begin position="112"/>
        <end position="139"/>
    </location>
</feature>
<protein>
    <submittedName>
        <fullName evidence="3">Nuclear RNA polymerase D1B</fullName>
    </submittedName>
</protein>
<feature type="compositionally biased region" description="Basic and acidic residues" evidence="1">
    <location>
        <begin position="277"/>
        <end position="290"/>
    </location>
</feature>
<accession>A0ABQ5E669</accession>
<evidence type="ECO:0000256" key="1">
    <source>
        <dbReference type="SAM" id="MobiDB-lite"/>
    </source>
</evidence>
<feature type="region of interest" description="Disordered" evidence="1">
    <location>
        <begin position="97"/>
        <end position="161"/>
    </location>
</feature>
<evidence type="ECO:0000313" key="4">
    <source>
        <dbReference type="Proteomes" id="UP001151760"/>
    </source>
</evidence>
<keyword evidence="2" id="KW-1133">Transmembrane helix</keyword>
<proteinExistence type="predicted"/>
<dbReference type="InterPro" id="IPR011051">
    <property type="entry name" value="RmlC_Cupin_sf"/>
</dbReference>
<reference evidence="3" key="1">
    <citation type="journal article" date="2022" name="Int. J. Mol. Sci.">
        <title>Draft Genome of Tanacetum Coccineum: Genomic Comparison of Closely Related Tanacetum-Family Plants.</title>
        <authorList>
            <person name="Yamashiro T."/>
            <person name="Shiraishi A."/>
            <person name="Nakayama K."/>
            <person name="Satake H."/>
        </authorList>
    </citation>
    <scope>NUCLEOTIDE SEQUENCE</scope>
</reference>
<name>A0ABQ5E669_9ASTR</name>
<dbReference type="InterPro" id="IPR014710">
    <property type="entry name" value="RmlC-like_jellyroll"/>
</dbReference>
<keyword evidence="2" id="KW-0812">Transmembrane</keyword>
<keyword evidence="4" id="KW-1185">Reference proteome</keyword>
<feature type="region of interest" description="Disordered" evidence="1">
    <location>
        <begin position="54"/>
        <end position="78"/>
    </location>
</feature>
<comment type="caution">
    <text evidence="3">The sequence shown here is derived from an EMBL/GenBank/DDBJ whole genome shotgun (WGS) entry which is preliminary data.</text>
</comment>
<dbReference type="Gene3D" id="2.60.120.10">
    <property type="entry name" value="Jelly Rolls"/>
    <property type="match status" value="1"/>
</dbReference>
<sequence length="332" mass="37592">MHSIRRIDGVSLVFFSIIVFDNGFLVKMLGLIQTSELLGEEYYSSLLIGNSQNDQHQQGQPIRLGRGQQGGSQQKSSNTICQGFDAEFLAEAFNIDQETGEQTTDRGSNWEWNRKEEQKQDQGGWKKKEGWVAKRDHPARPVGGPNDGPRPGGPFTTPKQRPKIFRVDEQEIINEIKVHKNILRDTSVAVLCTLDYISRSQLRTHFELRETGILGRVTLDGLDHGTVDLLRAQWSYKVFVLEKADIKSVMEGRRSNRQNRKQAANLLHQSGNADTKVEEEKVMNECKKASDDEDTSKGALVDWPVRSDDMKSREVLDTVKLDLNNVFASYVC</sequence>
<evidence type="ECO:0000256" key="2">
    <source>
        <dbReference type="SAM" id="Phobius"/>
    </source>
</evidence>
<feature type="region of interest" description="Disordered" evidence="1">
    <location>
        <begin position="277"/>
        <end position="299"/>
    </location>
</feature>
<evidence type="ECO:0000313" key="3">
    <source>
        <dbReference type="EMBL" id="GJT46368.1"/>
    </source>
</evidence>
<feature type="compositionally biased region" description="Polar residues" evidence="1">
    <location>
        <begin position="97"/>
        <end position="111"/>
    </location>
</feature>
<feature type="transmembrane region" description="Helical" evidence="2">
    <location>
        <begin position="12"/>
        <end position="32"/>
    </location>
</feature>